<feature type="region of interest" description="Disordered" evidence="1">
    <location>
        <begin position="213"/>
        <end position="233"/>
    </location>
</feature>
<name>A0A438GNW5_VITVI</name>
<feature type="region of interest" description="Disordered" evidence="1">
    <location>
        <begin position="789"/>
        <end position="835"/>
    </location>
</feature>
<dbReference type="AlphaFoldDB" id="A0A438GNW5"/>
<proteinExistence type="predicted"/>
<dbReference type="InterPro" id="IPR012337">
    <property type="entry name" value="RNaseH-like_sf"/>
</dbReference>
<dbReference type="PANTHER" id="PTHR11439:SF467">
    <property type="entry name" value="INTEGRASE CATALYTIC DOMAIN-CONTAINING PROTEIN"/>
    <property type="match status" value="1"/>
</dbReference>
<evidence type="ECO:0000313" key="4">
    <source>
        <dbReference type="EMBL" id="RVW73874.1"/>
    </source>
</evidence>
<dbReference type="GO" id="GO:0003676">
    <property type="term" value="F:nucleic acid binding"/>
    <property type="evidence" value="ECO:0007669"/>
    <property type="project" value="InterPro"/>
</dbReference>
<gene>
    <name evidence="4" type="primary">RE1_2824</name>
    <name evidence="4" type="ORF">CK203_059916</name>
</gene>
<feature type="compositionally biased region" description="Low complexity" evidence="1">
    <location>
        <begin position="220"/>
        <end position="233"/>
    </location>
</feature>
<dbReference type="SUPFAM" id="SSF53098">
    <property type="entry name" value="Ribonuclease H-like"/>
    <property type="match status" value="1"/>
</dbReference>
<dbReference type="Pfam" id="PF25597">
    <property type="entry name" value="SH3_retrovirus"/>
    <property type="match status" value="1"/>
</dbReference>
<dbReference type="PANTHER" id="PTHR11439">
    <property type="entry name" value="GAG-POL-RELATED RETROTRANSPOSON"/>
    <property type="match status" value="1"/>
</dbReference>
<dbReference type="InterPro" id="IPR057670">
    <property type="entry name" value="SH3_retrovirus"/>
</dbReference>
<evidence type="ECO:0000259" key="2">
    <source>
        <dbReference type="Pfam" id="PF07727"/>
    </source>
</evidence>
<evidence type="ECO:0000256" key="1">
    <source>
        <dbReference type="SAM" id="MobiDB-lite"/>
    </source>
</evidence>
<feature type="domain" description="Retroviral polymerase SH3-like" evidence="3">
    <location>
        <begin position="91"/>
        <end position="153"/>
    </location>
</feature>
<evidence type="ECO:0000259" key="3">
    <source>
        <dbReference type="Pfam" id="PF25597"/>
    </source>
</evidence>
<dbReference type="InterPro" id="IPR043502">
    <property type="entry name" value="DNA/RNA_pol_sf"/>
</dbReference>
<comment type="caution">
    <text evidence="4">The sequence shown here is derived from an EMBL/GenBank/DDBJ whole genome shotgun (WGS) entry which is preliminary data.</text>
</comment>
<dbReference type="InterPro" id="IPR036397">
    <property type="entry name" value="RNaseH_sf"/>
</dbReference>
<sequence length="835" mass="93594">MSHNGILHQTSCVDTSSQNGVAERKSRHLLETACALMFQMKVPKQFWADVVSTACFLINRMPTVVLKGDILYKVIHPQKSLFSLEPRIFGCTCYVRDTRPFVTKLDPKALQCVFLGYSRLQKGYRCFSPDLNKYLVSTDVVFSEDTSFFSSPTSSASEEDEEWLVYQVVNSRPTVRQSSVVDSDASLAPLGPAVNIPPALDKPPIVQVYSQRPMTTDTCSAPAPSSSDPSSDLDLPISLRKGKRHCKSIYSIANFVSYDHLSSSSSVLVASIDSISVPKTVIEALNHPGWKNAMLEEICALEDNHTWKLVDLPQGKKVVGCKLVARGYAQTYGVDYSDTFSPVAKLNSVRLFISIAASQQWMIHQLDIKNAFLHGDLEEEVYLEQPPGFVDQGEYGKVCCLKKALYGLKQSPHAWFGKFSKEIQAFGMNKSEKDHSVFYKKSAAGIILLVVYVDDIVITRNDHAGISDLKTFMHSKFHTKDLGELKYFLGIEVLRSKKGMFLSQRKYVLDLLKETGKIEAKPCTTPMVPNVQLMLDDGDPFYNPQRYRRVVGKLNYLTVMRPDIAYAVSVVSQFTSAPTIKHWAALEQILYYLKKAPGLGILYSSQGHTRIECFSDADWAESEYRAMAHATCEIIWIHQLVCEVGMKCTMPAKLWCDNQAALHIAANPIYHEKEPNTLRSQKGCLSIFSEQIKGLETNRAVAKSPRPSVNNWPFPPDIISKHDQILGVTTGLDKEYESEFVQITLPVDLYKSSDVSALLLAHEKRIEQYNTTTTEYVMSTRLVYQGQQKKFNPNSGNQFQNNPGNKWKGKGRNNGEQFGGGSKPQMPTPENLVIQ</sequence>
<protein>
    <submittedName>
        <fullName evidence="4">Retrovirus-related Pol polyprotein from transposon RE1</fullName>
    </submittedName>
</protein>
<organism evidence="4 5">
    <name type="scientific">Vitis vinifera</name>
    <name type="common">Grape</name>
    <dbReference type="NCBI Taxonomy" id="29760"/>
    <lineage>
        <taxon>Eukaryota</taxon>
        <taxon>Viridiplantae</taxon>
        <taxon>Streptophyta</taxon>
        <taxon>Embryophyta</taxon>
        <taxon>Tracheophyta</taxon>
        <taxon>Spermatophyta</taxon>
        <taxon>Magnoliopsida</taxon>
        <taxon>eudicotyledons</taxon>
        <taxon>Gunneridae</taxon>
        <taxon>Pentapetalae</taxon>
        <taxon>rosids</taxon>
        <taxon>Vitales</taxon>
        <taxon>Vitaceae</taxon>
        <taxon>Viteae</taxon>
        <taxon>Vitis</taxon>
    </lineage>
</organism>
<dbReference type="Gene3D" id="3.30.420.10">
    <property type="entry name" value="Ribonuclease H-like superfamily/Ribonuclease H"/>
    <property type="match status" value="1"/>
</dbReference>
<dbReference type="Proteomes" id="UP000288805">
    <property type="component" value="Unassembled WGS sequence"/>
</dbReference>
<dbReference type="CDD" id="cd09272">
    <property type="entry name" value="RNase_HI_RT_Ty1"/>
    <property type="match status" value="1"/>
</dbReference>
<dbReference type="InterPro" id="IPR013103">
    <property type="entry name" value="RVT_2"/>
</dbReference>
<dbReference type="Pfam" id="PF07727">
    <property type="entry name" value="RVT_2"/>
    <property type="match status" value="1"/>
</dbReference>
<evidence type="ECO:0000313" key="5">
    <source>
        <dbReference type="Proteomes" id="UP000288805"/>
    </source>
</evidence>
<reference evidence="4 5" key="1">
    <citation type="journal article" date="2018" name="PLoS Genet.">
        <title>Population sequencing reveals clonal diversity and ancestral inbreeding in the grapevine cultivar Chardonnay.</title>
        <authorList>
            <person name="Roach M.J."/>
            <person name="Johnson D.L."/>
            <person name="Bohlmann J."/>
            <person name="van Vuuren H.J."/>
            <person name="Jones S.J."/>
            <person name="Pretorius I.S."/>
            <person name="Schmidt S.A."/>
            <person name="Borneman A.R."/>
        </authorList>
    </citation>
    <scope>NUCLEOTIDE SEQUENCE [LARGE SCALE GENOMIC DNA]</scope>
    <source>
        <strain evidence="5">cv. Chardonnay</strain>
        <tissue evidence="4">Leaf</tissue>
    </source>
</reference>
<accession>A0A438GNW5</accession>
<feature type="compositionally biased region" description="Polar residues" evidence="1">
    <location>
        <begin position="789"/>
        <end position="800"/>
    </location>
</feature>
<dbReference type="EMBL" id="QGNW01000381">
    <property type="protein sequence ID" value="RVW73874.1"/>
    <property type="molecule type" value="Genomic_DNA"/>
</dbReference>
<feature type="domain" description="Reverse transcriptase Ty1/copia-type" evidence="2">
    <location>
        <begin position="322"/>
        <end position="528"/>
    </location>
</feature>
<dbReference type="SUPFAM" id="SSF56672">
    <property type="entry name" value="DNA/RNA polymerases"/>
    <property type="match status" value="1"/>
</dbReference>